<evidence type="ECO:0008006" key="14">
    <source>
        <dbReference type="Google" id="ProtNLM"/>
    </source>
</evidence>
<accession>A0A9P8T6J2</accession>
<dbReference type="InterPro" id="IPR045270">
    <property type="entry name" value="STKc_AGC"/>
</dbReference>
<sequence length="430" mass="49671">MSELYLEQDFQFLDIDDENIKPFADKNGTMIRRRSSVRSKFNIQPLAEHSQSYTFDNDYAVSEDEEEYTEEQSEKGKPVKGKTDLRNRKLSDFDELRILGIGSYGRVHLVKDRFNSRLYAKKTIKKAKLSVDETSLKNSRNERDILAKISHPAIVKLFYAFHDEEDINFILEYIPGGEIFYHLNSKKRFSETDSAFYLAEISEALHHLHTTAGVVYRDLKPENVMLNSKGHVVLTDFGLSSMEEKCKSLLGTPQFTAPEVLSGGSYSYPADWWSFGIMMFDMITGDPPFKSGNKQKLFEKIIKSKITYPFYLSTDCKDLLMRLLNKNPEKRLPIDKDYEQFKRHRFFRKVDWKSLRSTAPPFLPNCSDLENPVNFDFDYIDEELRSKNSILNGAIPIPISQQQSDENSHTGSLFKGFSFVASSSLLESQF</sequence>
<keyword evidence="6 7" id="KW-0067">ATP-binding</keyword>
<comment type="caution">
    <text evidence="12">The sequence shown here is derived from an EMBL/GenBank/DDBJ whole genome shotgun (WGS) entry which is preliminary data.</text>
</comment>
<evidence type="ECO:0000256" key="8">
    <source>
        <dbReference type="RuleBase" id="RU000304"/>
    </source>
</evidence>
<protein>
    <recommendedName>
        <fullName evidence="14">Protein kinase domain-containing protein</fullName>
    </recommendedName>
</protein>
<reference evidence="12" key="2">
    <citation type="submission" date="2021-01" db="EMBL/GenBank/DDBJ databases">
        <authorList>
            <person name="Schikora-Tamarit M.A."/>
        </authorList>
    </citation>
    <scope>NUCLEOTIDE SEQUENCE</scope>
    <source>
        <strain evidence="12">CBS6341</strain>
    </source>
</reference>
<dbReference type="SUPFAM" id="SSF56112">
    <property type="entry name" value="Protein kinase-like (PK-like)"/>
    <property type="match status" value="1"/>
</dbReference>
<feature type="binding site" evidence="7">
    <location>
        <position position="126"/>
    </location>
    <ligand>
        <name>ATP</name>
        <dbReference type="ChEBI" id="CHEBI:30616"/>
    </ligand>
</feature>
<organism evidence="12 13">
    <name type="scientific">Wickerhamomyces mucosus</name>
    <dbReference type="NCBI Taxonomy" id="1378264"/>
    <lineage>
        <taxon>Eukaryota</taxon>
        <taxon>Fungi</taxon>
        <taxon>Dikarya</taxon>
        <taxon>Ascomycota</taxon>
        <taxon>Saccharomycotina</taxon>
        <taxon>Saccharomycetes</taxon>
        <taxon>Phaffomycetales</taxon>
        <taxon>Wickerhamomycetaceae</taxon>
        <taxon>Wickerhamomyces</taxon>
    </lineage>
</organism>
<feature type="compositionally biased region" description="Acidic residues" evidence="9">
    <location>
        <begin position="61"/>
        <end position="71"/>
    </location>
</feature>
<evidence type="ECO:0000256" key="5">
    <source>
        <dbReference type="ARBA" id="ARBA00022777"/>
    </source>
</evidence>
<keyword evidence="1 8" id="KW-0723">Serine/threonine-protein kinase</keyword>
<evidence type="ECO:0000256" key="4">
    <source>
        <dbReference type="ARBA" id="ARBA00022741"/>
    </source>
</evidence>
<dbReference type="InterPro" id="IPR000719">
    <property type="entry name" value="Prot_kinase_dom"/>
</dbReference>
<comment type="similarity">
    <text evidence="8">Belongs to the protein kinase superfamily.</text>
</comment>
<evidence type="ECO:0000256" key="9">
    <source>
        <dbReference type="SAM" id="MobiDB-lite"/>
    </source>
</evidence>
<dbReference type="InterPro" id="IPR000961">
    <property type="entry name" value="AGC-kinase_C"/>
</dbReference>
<feature type="domain" description="AGC-kinase C-terminal" evidence="11">
    <location>
        <begin position="348"/>
        <end position="429"/>
    </location>
</feature>
<dbReference type="GO" id="GO:0004674">
    <property type="term" value="F:protein serine/threonine kinase activity"/>
    <property type="evidence" value="ECO:0007669"/>
    <property type="project" value="UniProtKB-KW"/>
</dbReference>
<dbReference type="PROSITE" id="PS00107">
    <property type="entry name" value="PROTEIN_KINASE_ATP"/>
    <property type="match status" value="1"/>
</dbReference>
<dbReference type="Gene3D" id="1.10.510.10">
    <property type="entry name" value="Transferase(Phosphotransferase) domain 1"/>
    <property type="match status" value="1"/>
</dbReference>
<evidence type="ECO:0000256" key="7">
    <source>
        <dbReference type="PROSITE-ProRule" id="PRU10141"/>
    </source>
</evidence>
<dbReference type="PROSITE" id="PS00108">
    <property type="entry name" value="PROTEIN_KINASE_ST"/>
    <property type="match status" value="1"/>
</dbReference>
<evidence type="ECO:0000313" key="12">
    <source>
        <dbReference type="EMBL" id="KAH3667876.1"/>
    </source>
</evidence>
<dbReference type="AlphaFoldDB" id="A0A9P8T6J2"/>
<evidence type="ECO:0000256" key="2">
    <source>
        <dbReference type="ARBA" id="ARBA00022553"/>
    </source>
</evidence>
<dbReference type="FunFam" id="3.30.200.20:FF:000042">
    <property type="entry name" value="Aurora kinase A"/>
    <property type="match status" value="1"/>
</dbReference>
<dbReference type="InterPro" id="IPR017441">
    <property type="entry name" value="Protein_kinase_ATP_BS"/>
</dbReference>
<evidence type="ECO:0000256" key="3">
    <source>
        <dbReference type="ARBA" id="ARBA00022679"/>
    </source>
</evidence>
<keyword evidence="13" id="KW-1185">Reference proteome</keyword>
<dbReference type="GO" id="GO:0005524">
    <property type="term" value="F:ATP binding"/>
    <property type="evidence" value="ECO:0007669"/>
    <property type="project" value="UniProtKB-UniRule"/>
</dbReference>
<dbReference type="FunFam" id="1.10.510.10:FF:000048">
    <property type="entry name" value="Protein kinase C"/>
    <property type="match status" value="1"/>
</dbReference>
<evidence type="ECO:0000259" key="11">
    <source>
        <dbReference type="PROSITE" id="PS51285"/>
    </source>
</evidence>
<dbReference type="OrthoDB" id="63267at2759"/>
<dbReference type="SMART" id="SM00220">
    <property type="entry name" value="S_TKc"/>
    <property type="match status" value="1"/>
</dbReference>
<evidence type="ECO:0000256" key="1">
    <source>
        <dbReference type="ARBA" id="ARBA00022527"/>
    </source>
</evidence>
<dbReference type="InterPro" id="IPR011009">
    <property type="entry name" value="Kinase-like_dom_sf"/>
</dbReference>
<feature type="region of interest" description="Disordered" evidence="9">
    <location>
        <begin position="61"/>
        <end position="82"/>
    </location>
</feature>
<feature type="compositionally biased region" description="Basic and acidic residues" evidence="9">
    <location>
        <begin position="72"/>
        <end position="82"/>
    </location>
</feature>
<dbReference type="Pfam" id="PF00069">
    <property type="entry name" value="Pkinase"/>
    <property type="match status" value="1"/>
</dbReference>
<keyword evidence="5" id="KW-0418">Kinase</keyword>
<reference evidence="12" key="1">
    <citation type="journal article" date="2021" name="Open Biol.">
        <title>Shared evolutionary footprints suggest mitochondrial oxidative damage underlies multiple complex I losses in fungi.</title>
        <authorList>
            <person name="Schikora-Tamarit M.A."/>
            <person name="Marcet-Houben M."/>
            <person name="Nosek J."/>
            <person name="Gabaldon T."/>
        </authorList>
    </citation>
    <scope>NUCLEOTIDE SEQUENCE</scope>
    <source>
        <strain evidence="12">CBS6341</strain>
    </source>
</reference>
<dbReference type="SMART" id="SM00133">
    <property type="entry name" value="S_TK_X"/>
    <property type="match status" value="1"/>
</dbReference>
<name>A0A9P8T6J2_9ASCO</name>
<keyword evidence="4 7" id="KW-0547">Nucleotide-binding</keyword>
<proteinExistence type="inferred from homology"/>
<evidence type="ECO:0000313" key="13">
    <source>
        <dbReference type="Proteomes" id="UP000769528"/>
    </source>
</evidence>
<dbReference type="PANTHER" id="PTHR24351">
    <property type="entry name" value="RIBOSOMAL PROTEIN S6 KINASE"/>
    <property type="match status" value="1"/>
</dbReference>
<dbReference type="CDD" id="cd05123">
    <property type="entry name" value="STKc_AGC"/>
    <property type="match status" value="1"/>
</dbReference>
<dbReference type="PROSITE" id="PS50011">
    <property type="entry name" value="PROTEIN_KINASE_DOM"/>
    <property type="match status" value="1"/>
</dbReference>
<evidence type="ECO:0000259" key="10">
    <source>
        <dbReference type="PROSITE" id="PS50011"/>
    </source>
</evidence>
<feature type="domain" description="Protein kinase" evidence="10">
    <location>
        <begin position="93"/>
        <end position="347"/>
    </location>
</feature>
<dbReference type="Proteomes" id="UP000769528">
    <property type="component" value="Unassembled WGS sequence"/>
</dbReference>
<dbReference type="Gene3D" id="3.30.200.20">
    <property type="entry name" value="Phosphorylase Kinase, domain 1"/>
    <property type="match status" value="1"/>
</dbReference>
<keyword evidence="2" id="KW-0597">Phosphoprotein</keyword>
<dbReference type="PROSITE" id="PS51285">
    <property type="entry name" value="AGC_KINASE_CTER"/>
    <property type="match status" value="1"/>
</dbReference>
<dbReference type="EMBL" id="JAEUBF010001375">
    <property type="protein sequence ID" value="KAH3667876.1"/>
    <property type="molecule type" value="Genomic_DNA"/>
</dbReference>
<dbReference type="InterPro" id="IPR008271">
    <property type="entry name" value="Ser/Thr_kinase_AS"/>
</dbReference>
<gene>
    <name evidence="12" type="ORF">WICMUC_005154</name>
</gene>
<evidence type="ECO:0000256" key="6">
    <source>
        <dbReference type="ARBA" id="ARBA00022840"/>
    </source>
</evidence>
<keyword evidence="3" id="KW-0808">Transferase</keyword>